<sequence length="178" mass="18519">MRTTEKTDTTVRRRQRRGATAALVMAALMTTTVTACAPPLRDLGPLPPRFTGPPLPADTVVSEMTSVLAADGITVEREPSNGQGRCSERLMGRHAPETAEADLKAAFARARSEHGWKTGPDMGSESLILVKSNWTVIASLPGESAQGIQAPIVMSLTCLDGGSPSASPAAPSPAPTSS</sequence>
<comment type="caution">
    <text evidence="2">The sequence shown here is derived from an EMBL/GenBank/DDBJ whole genome shotgun (WGS) entry which is preliminary data.</text>
</comment>
<evidence type="ECO:0000313" key="3">
    <source>
        <dbReference type="Proteomes" id="UP001595908"/>
    </source>
</evidence>
<keyword evidence="1" id="KW-0732">Signal</keyword>
<keyword evidence="3" id="KW-1185">Reference proteome</keyword>
<organism evidence="2 3">
    <name type="scientific">Streptomyces atroolivaceus</name>
    <dbReference type="NCBI Taxonomy" id="66869"/>
    <lineage>
        <taxon>Bacteria</taxon>
        <taxon>Bacillati</taxon>
        <taxon>Actinomycetota</taxon>
        <taxon>Actinomycetes</taxon>
        <taxon>Kitasatosporales</taxon>
        <taxon>Streptomycetaceae</taxon>
        <taxon>Streptomyces</taxon>
    </lineage>
</organism>
<dbReference type="EMBL" id="JBHSJE010000012">
    <property type="protein sequence ID" value="MFC4982913.1"/>
    <property type="molecule type" value="Genomic_DNA"/>
</dbReference>
<evidence type="ECO:0008006" key="4">
    <source>
        <dbReference type="Google" id="ProtNLM"/>
    </source>
</evidence>
<feature type="signal peptide" evidence="1">
    <location>
        <begin position="1"/>
        <end position="37"/>
    </location>
</feature>
<reference evidence="3" key="1">
    <citation type="journal article" date="2019" name="Int. J. Syst. Evol. Microbiol.">
        <title>The Global Catalogue of Microorganisms (GCM) 10K type strain sequencing project: providing services to taxonomists for standard genome sequencing and annotation.</title>
        <authorList>
            <consortium name="The Broad Institute Genomics Platform"/>
            <consortium name="The Broad Institute Genome Sequencing Center for Infectious Disease"/>
            <person name="Wu L."/>
            <person name="Ma J."/>
        </authorList>
    </citation>
    <scope>NUCLEOTIDE SEQUENCE [LARGE SCALE GENOMIC DNA]</scope>
    <source>
        <strain evidence="3">ICMP 257</strain>
    </source>
</reference>
<accession>A0ABV9VI61</accession>
<feature type="chain" id="PRO_5047342867" description="Lipoprotein" evidence="1">
    <location>
        <begin position="38"/>
        <end position="178"/>
    </location>
</feature>
<dbReference type="RefSeq" id="WP_244300244.1">
    <property type="nucleotide sequence ID" value="NZ_JBFAGR010000006.1"/>
</dbReference>
<protein>
    <recommendedName>
        <fullName evidence="4">Lipoprotein</fullName>
    </recommendedName>
</protein>
<dbReference type="GeneID" id="31234234"/>
<evidence type="ECO:0000256" key="1">
    <source>
        <dbReference type="SAM" id="SignalP"/>
    </source>
</evidence>
<gene>
    <name evidence="2" type="ORF">ACFPL4_31990</name>
</gene>
<dbReference type="Proteomes" id="UP001595908">
    <property type="component" value="Unassembled WGS sequence"/>
</dbReference>
<name>A0ABV9VI61_STRAZ</name>
<evidence type="ECO:0000313" key="2">
    <source>
        <dbReference type="EMBL" id="MFC4982913.1"/>
    </source>
</evidence>
<proteinExistence type="predicted"/>